<evidence type="ECO:0000256" key="1">
    <source>
        <dbReference type="SAM" id="SignalP"/>
    </source>
</evidence>
<dbReference type="HOGENOM" id="CLU_020129_1_0_1"/>
<dbReference type="InterPro" id="IPR058329">
    <property type="entry name" value="Arp1_N"/>
</dbReference>
<dbReference type="InterPro" id="IPR036928">
    <property type="entry name" value="AS_sf"/>
</dbReference>
<dbReference type="Gene3D" id="3.90.1300.10">
    <property type="entry name" value="Amidase signature (AS) domain"/>
    <property type="match status" value="1"/>
</dbReference>
<dbReference type="OrthoDB" id="443318at2759"/>
<dbReference type="InParanoid" id="W2S041"/>
<evidence type="ECO:0000259" key="3">
    <source>
        <dbReference type="Pfam" id="PF26053"/>
    </source>
</evidence>
<gene>
    <name evidence="4" type="ORF">HMPREF1541_04045</name>
</gene>
<sequence>MAATFFSVLSLATAAAASSVLQLNGTSYYTPDLVEATLEGDALVQKTTPFTFLEFADAACSEADVSALVGNFLTKDDVFTEPFLATVLLSTESGAPVELAEDAKSYLEQSAVLHGSLNGTLRPGPYFLHPDGTITKAYRLYADPNFAFVESVTAGEDGAYVPVTGSTGDRANGGVSVAVPSRLYYPPPSEERPLEGKRLGVKDIFDIKGIRTSAGSRSYFALDKIASETAPSLQALVDLGAVLVGKTKTTQFALGEAPTVDYVDQLAPFNPRGDGYQNPQGSSSGTGAGVASYEWLDFGTGSDTGGSVRLPSMQNGLFGMRTSSQALPVDGIAPITPVFDTPGLLARSASLLKTAYGAWLPAAPYSSYPKRILLPEEFWPPVNATSSANETFSTFLNSLSDFLSAPLESIGQNDSFIAHTGHPAGVSWLSNSYSNITKYDQVRLVRDPLVAEYQAKYDGAYPFFNPVAMVEWAWGEQVTPEGYESARSRVKTYEEWFRSQLVPTCEEAIVVYPMGAGNPLYRNVYRAPPTLFAGAYSGNLQAVYAGCPDITVPIGTNTYNSTISKRVEELPVTVGIIAGAGCDTMLTDLVAELAEKGVIVGEVKTGKTLY</sequence>
<dbReference type="STRING" id="1220924.W2S041"/>
<dbReference type="SUPFAM" id="SSF75304">
    <property type="entry name" value="Amidase signature (AS) enzymes"/>
    <property type="match status" value="1"/>
</dbReference>
<keyword evidence="5" id="KW-1185">Reference proteome</keyword>
<dbReference type="Pfam" id="PF26053">
    <property type="entry name" value="DUF8016"/>
    <property type="match status" value="1"/>
</dbReference>
<proteinExistence type="predicted"/>
<reference evidence="4 5" key="1">
    <citation type="submission" date="2013-03" db="EMBL/GenBank/DDBJ databases">
        <title>The Genome Sequence of Phialophora europaea CBS 101466.</title>
        <authorList>
            <consortium name="The Broad Institute Genomics Platform"/>
            <person name="Cuomo C."/>
            <person name="de Hoog S."/>
            <person name="Gorbushina A."/>
            <person name="Walker B."/>
            <person name="Young S.K."/>
            <person name="Zeng Q."/>
            <person name="Gargeya S."/>
            <person name="Fitzgerald M."/>
            <person name="Haas B."/>
            <person name="Abouelleil A."/>
            <person name="Allen A.W."/>
            <person name="Alvarado L."/>
            <person name="Arachchi H.M."/>
            <person name="Berlin A.M."/>
            <person name="Chapman S.B."/>
            <person name="Gainer-Dewar J."/>
            <person name="Goldberg J."/>
            <person name="Griggs A."/>
            <person name="Gujja S."/>
            <person name="Hansen M."/>
            <person name="Howarth C."/>
            <person name="Imamovic A."/>
            <person name="Ireland A."/>
            <person name="Larimer J."/>
            <person name="McCowan C."/>
            <person name="Murphy C."/>
            <person name="Pearson M."/>
            <person name="Poon T.W."/>
            <person name="Priest M."/>
            <person name="Roberts A."/>
            <person name="Saif S."/>
            <person name="Shea T."/>
            <person name="Sisk P."/>
            <person name="Sykes S."/>
            <person name="Wortman J."/>
            <person name="Nusbaum C."/>
            <person name="Birren B."/>
        </authorList>
    </citation>
    <scope>NUCLEOTIDE SEQUENCE [LARGE SCALE GENOMIC DNA]</scope>
    <source>
        <strain evidence="4 5">CBS 101466</strain>
    </source>
</reference>
<dbReference type="PANTHER" id="PTHR46310">
    <property type="entry name" value="AMIDASE 1"/>
    <property type="match status" value="1"/>
</dbReference>
<feature type="chain" id="PRO_5004823986" evidence="1">
    <location>
        <begin position="18"/>
        <end position="610"/>
    </location>
</feature>
<dbReference type="Pfam" id="PF01425">
    <property type="entry name" value="Amidase"/>
    <property type="match status" value="1"/>
</dbReference>
<dbReference type="EMBL" id="KB822719">
    <property type="protein sequence ID" value="ETN42106.1"/>
    <property type="molecule type" value="Genomic_DNA"/>
</dbReference>
<dbReference type="PANTHER" id="PTHR46310:SF7">
    <property type="entry name" value="AMIDASE 1"/>
    <property type="match status" value="1"/>
</dbReference>
<keyword evidence="1" id="KW-0732">Signal</keyword>
<feature type="signal peptide" evidence="1">
    <location>
        <begin position="1"/>
        <end position="17"/>
    </location>
</feature>
<evidence type="ECO:0000313" key="4">
    <source>
        <dbReference type="EMBL" id="ETN42106.1"/>
    </source>
</evidence>
<dbReference type="AlphaFoldDB" id="W2S041"/>
<feature type="domain" description="Amidase" evidence="2">
    <location>
        <begin position="190"/>
        <end position="354"/>
    </location>
</feature>
<organism evidence="4 5">
    <name type="scientific">Cyphellophora europaea (strain CBS 101466)</name>
    <name type="common">Phialophora europaea</name>
    <dbReference type="NCBI Taxonomy" id="1220924"/>
    <lineage>
        <taxon>Eukaryota</taxon>
        <taxon>Fungi</taxon>
        <taxon>Dikarya</taxon>
        <taxon>Ascomycota</taxon>
        <taxon>Pezizomycotina</taxon>
        <taxon>Eurotiomycetes</taxon>
        <taxon>Chaetothyriomycetidae</taxon>
        <taxon>Chaetothyriales</taxon>
        <taxon>Cyphellophoraceae</taxon>
        <taxon>Cyphellophora</taxon>
    </lineage>
</organism>
<dbReference type="VEuPathDB" id="FungiDB:HMPREF1541_04045"/>
<dbReference type="RefSeq" id="XP_008716615.1">
    <property type="nucleotide sequence ID" value="XM_008718393.1"/>
</dbReference>
<dbReference type="Proteomes" id="UP000030752">
    <property type="component" value="Unassembled WGS sequence"/>
</dbReference>
<evidence type="ECO:0000259" key="2">
    <source>
        <dbReference type="Pfam" id="PF01425"/>
    </source>
</evidence>
<protein>
    <submittedName>
        <fullName evidence="4">Uncharacterized protein</fullName>
    </submittedName>
</protein>
<dbReference type="GeneID" id="19971384"/>
<name>W2S041_CYPE1</name>
<dbReference type="InterPro" id="IPR023631">
    <property type="entry name" value="Amidase_dom"/>
</dbReference>
<feature type="domain" description="Scytalone dehydratase-like protein Arp1 N-terminal" evidence="3">
    <location>
        <begin position="45"/>
        <end position="141"/>
    </location>
</feature>
<accession>W2S041</accession>
<evidence type="ECO:0000313" key="5">
    <source>
        <dbReference type="Proteomes" id="UP000030752"/>
    </source>
</evidence>
<dbReference type="eggNOG" id="KOG1211">
    <property type="taxonomic scope" value="Eukaryota"/>
</dbReference>